<comment type="function">
    <text evidence="2">One of several proteins that assist in the late maturation steps of the functional core of the 30S ribosomal subunit. Associates with free 30S ribosomal subunits (but not with 30S subunits that are part of 70S ribosomes or polysomes). Required for efficient processing of 16S rRNA. May interact with the 5'-terminal helix region of 16S rRNA.</text>
</comment>
<comment type="subunit">
    <text evidence="2">Monomer. Binds 30S ribosomal subunits, but not 50S ribosomal subunits or 70S ribosomes.</text>
</comment>
<dbReference type="PROSITE" id="PS01319">
    <property type="entry name" value="RBFA"/>
    <property type="match status" value="1"/>
</dbReference>
<protein>
    <recommendedName>
        <fullName evidence="2">Ribosome-binding factor A</fullName>
    </recommendedName>
</protein>
<dbReference type="SUPFAM" id="SSF89919">
    <property type="entry name" value="Ribosome-binding factor A, RbfA"/>
    <property type="match status" value="1"/>
</dbReference>
<dbReference type="InterPro" id="IPR023799">
    <property type="entry name" value="RbfA_dom_sf"/>
</dbReference>
<proteinExistence type="inferred from homology"/>
<evidence type="ECO:0000256" key="2">
    <source>
        <dbReference type="HAMAP-Rule" id="MF_00003"/>
    </source>
</evidence>
<dbReference type="RefSeq" id="WP_002838269.1">
    <property type="nucleotide sequence ID" value="NZ_CABKMR010000001.1"/>
</dbReference>
<evidence type="ECO:0000256" key="1">
    <source>
        <dbReference type="ARBA" id="ARBA00022517"/>
    </source>
</evidence>
<dbReference type="GO" id="GO:0005829">
    <property type="term" value="C:cytosol"/>
    <property type="evidence" value="ECO:0007669"/>
    <property type="project" value="TreeGrafter"/>
</dbReference>
<organism evidence="3 4">
    <name type="scientific">Finegoldia magna</name>
    <name type="common">Peptostreptococcus magnus</name>
    <dbReference type="NCBI Taxonomy" id="1260"/>
    <lineage>
        <taxon>Bacteria</taxon>
        <taxon>Bacillati</taxon>
        <taxon>Bacillota</taxon>
        <taxon>Tissierellia</taxon>
        <taxon>Tissierellales</taxon>
        <taxon>Peptoniphilaceae</taxon>
        <taxon>Finegoldia</taxon>
    </lineage>
</organism>
<reference evidence="4" key="1">
    <citation type="submission" date="2017-04" db="EMBL/GenBank/DDBJ databases">
        <title>Finegoldia magna isolated from orthopedic joint implant-associated infections.</title>
        <authorList>
            <person name="Bjorklund S."/>
            <person name="Bruggemann H."/>
            <person name="Jensen A."/>
            <person name="Hellmark B."/>
            <person name="Soderquist B."/>
        </authorList>
    </citation>
    <scope>NUCLEOTIDE SEQUENCE [LARGE SCALE GENOMIC DNA]</scope>
    <source>
        <strain evidence="4">08T492</strain>
    </source>
</reference>
<dbReference type="InterPro" id="IPR000238">
    <property type="entry name" value="RbfA"/>
</dbReference>
<dbReference type="NCBIfam" id="TIGR00082">
    <property type="entry name" value="rbfA"/>
    <property type="match status" value="1"/>
</dbReference>
<dbReference type="InterPro" id="IPR015946">
    <property type="entry name" value="KH_dom-like_a/b"/>
</dbReference>
<dbReference type="SMR" id="A0A133MXT3"/>
<dbReference type="GO" id="GO:0030490">
    <property type="term" value="P:maturation of SSU-rRNA"/>
    <property type="evidence" value="ECO:0007669"/>
    <property type="project" value="UniProtKB-UniRule"/>
</dbReference>
<accession>A0A133MXT3</accession>
<keyword evidence="2" id="KW-0963">Cytoplasm</keyword>
<dbReference type="EMBL" id="NDYI01000010">
    <property type="protein sequence ID" value="OXZ38512.1"/>
    <property type="molecule type" value="Genomic_DNA"/>
</dbReference>
<dbReference type="InterPro" id="IPR020053">
    <property type="entry name" value="Ribosome-bd_factorA_CS"/>
</dbReference>
<comment type="caution">
    <text evidence="3">The sequence shown here is derived from an EMBL/GenBank/DDBJ whole genome shotgun (WGS) entry which is preliminary data.</text>
</comment>
<comment type="similarity">
    <text evidence="2">Belongs to the RbfA family.</text>
</comment>
<dbReference type="HAMAP" id="MF_00003">
    <property type="entry name" value="RbfA"/>
    <property type="match status" value="1"/>
</dbReference>
<gene>
    <name evidence="2" type="primary">rbfA</name>
    <name evidence="3" type="ORF">B9N56_03715</name>
</gene>
<keyword evidence="1 2" id="KW-0690">Ribosome biogenesis</keyword>
<evidence type="ECO:0000313" key="4">
    <source>
        <dbReference type="Proteomes" id="UP000215361"/>
    </source>
</evidence>
<comment type="subcellular location">
    <subcellularLocation>
        <location evidence="2">Cytoplasm</location>
    </subcellularLocation>
</comment>
<evidence type="ECO:0000313" key="3">
    <source>
        <dbReference type="EMBL" id="OXZ38512.1"/>
    </source>
</evidence>
<dbReference type="GO" id="GO:0043024">
    <property type="term" value="F:ribosomal small subunit binding"/>
    <property type="evidence" value="ECO:0007669"/>
    <property type="project" value="TreeGrafter"/>
</dbReference>
<sequence length="121" mass="13823">MNIKRVRRISSEIKKVISSSIINSLKDPRIDKLNVSVTEVKVTNDLSFATVYIAVIGDDEKKKQTLEGLNKAKGFLKKQIGENVDLRHVPQLIFKIDETSEQSMHIENLIKSIHEENHNEN</sequence>
<name>A0A133MXT3_FINMA</name>
<dbReference type="OMA" id="QHAKIFV"/>
<dbReference type="Gene3D" id="3.30.300.20">
    <property type="match status" value="1"/>
</dbReference>
<dbReference type="PANTHER" id="PTHR33515">
    <property type="entry name" value="RIBOSOME-BINDING FACTOR A, CHLOROPLASTIC-RELATED"/>
    <property type="match status" value="1"/>
</dbReference>
<dbReference type="Proteomes" id="UP000215361">
    <property type="component" value="Unassembled WGS sequence"/>
</dbReference>
<dbReference type="PANTHER" id="PTHR33515:SF1">
    <property type="entry name" value="RIBOSOME-BINDING FACTOR A, CHLOROPLASTIC-RELATED"/>
    <property type="match status" value="1"/>
</dbReference>
<dbReference type="AlphaFoldDB" id="A0A133MXT3"/>
<dbReference type="Pfam" id="PF02033">
    <property type="entry name" value="RBFA"/>
    <property type="match status" value="1"/>
</dbReference>